<dbReference type="Gene3D" id="1.20.1530.20">
    <property type="match status" value="1"/>
</dbReference>
<name>R6D1Z0_9BACT</name>
<dbReference type="InterPro" id="IPR002657">
    <property type="entry name" value="BilAc:Na_symport/Acr3"/>
</dbReference>
<evidence type="ECO:0000256" key="4">
    <source>
        <dbReference type="ARBA" id="ARBA00023136"/>
    </source>
</evidence>
<dbReference type="Pfam" id="PF01758">
    <property type="entry name" value="SBF"/>
    <property type="match status" value="1"/>
</dbReference>
<feature type="transmembrane region" description="Helical" evidence="5">
    <location>
        <begin position="199"/>
        <end position="224"/>
    </location>
</feature>
<organism evidence="6 7">
    <name type="scientific">Phocaeicola coprocola CAG:162</name>
    <dbReference type="NCBI Taxonomy" id="1263040"/>
    <lineage>
        <taxon>Bacteria</taxon>
        <taxon>Pseudomonadati</taxon>
        <taxon>Bacteroidota</taxon>
        <taxon>Bacteroidia</taxon>
        <taxon>Bacteroidales</taxon>
        <taxon>Bacteroidaceae</taxon>
        <taxon>Phocaeicola</taxon>
    </lineage>
</organism>
<feature type="transmembrane region" description="Helical" evidence="5">
    <location>
        <begin position="103"/>
        <end position="124"/>
    </location>
</feature>
<protein>
    <submittedName>
        <fullName evidence="6">Putative sodium-dependent transporter</fullName>
    </submittedName>
</protein>
<evidence type="ECO:0000313" key="6">
    <source>
        <dbReference type="EMBL" id="CDA71642.1"/>
    </source>
</evidence>
<dbReference type="RefSeq" id="WP_022126461.1">
    <property type="nucleotide sequence ID" value="NZ_FR881030.1"/>
</dbReference>
<dbReference type="InterPro" id="IPR038770">
    <property type="entry name" value="Na+/solute_symporter_sf"/>
</dbReference>
<gene>
    <name evidence="6" type="ORF">BN509_02376</name>
</gene>
<sequence>MREKIIRFFKMWTLPLGMCAGFVIYFLFHYLPWLAPIKALANGANDYIMPFFIFVMLFTTFCKVNPREIRIKRWHVVMILFQLVCCLAVAVPTHYFPDSPYRVVAQGALVCLIAPTGTAAAVIAGRLGGNETTLTTYTIISNLVAAVMIPAVFPLVEMHSAGSFIEQFLLILRHVFPLLICPFLAAWALREFMPKQHSLVVKFCGSLAFYLWSISLIIAIGLTLRSVMNSHFDPHVLLLLAVSGLIVCTWQFCTGKLVGKHYHDYISCGQGNGQKNTLLAIWTAYTYLSPVISVAPSCYIIWQNIVNSLQLWKKGKRDAALKNNN</sequence>
<evidence type="ECO:0000256" key="1">
    <source>
        <dbReference type="ARBA" id="ARBA00004141"/>
    </source>
</evidence>
<dbReference type="Proteomes" id="UP000018362">
    <property type="component" value="Unassembled WGS sequence"/>
</dbReference>
<feature type="transmembrane region" description="Helical" evidence="5">
    <location>
        <begin position="47"/>
        <end position="64"/>
    </location>
</feature>
<keyword evidence="2 5" id="KW-0812">Transmembrane</keyword>
<feature type="transmembrane region" description="Helical" evidence="5">
    <location>
        <begin position="168"/>
        <end position="187"/>
    </location>
</feature>
<feature type="transmembrane region" description="Helical" evidence="5">
    <location>
        <begin position="76"/>
        <end position="97"/>
    </location>
</feature>
<dbReference type="EMBL" id="CBCJ010000181">
    <property type="protein sequence ID" value="CDA71642.1"/>
    <property type="molecule type" value="Genomic_DNA"/>
</dbReference>
<feature type="transmembrane region" description="Helical" evidence="5">
    <location>
        <begin position="236"/>
        <end position="258"/>
    </location>
</feature>
<evidence type="ECO:0000256" key="2">
    <source>
        <dbReference type="ARBA" id="ARBA00022692"/>
    </source>
</evidence>
<feature type="transmembrane region" description="Helical" evidence="5">
    <location>
        <begin position="12"/>
        <end position="35"/>
    </location>
</feature>
<accession>R6D1Z0</accession>
<keyword evidence="3 5" id="KW-1133">Transmembrane helix</keyword>
<proteinExistence type="predicted"/>
<dbReference type="GO" id="GO:0016020">
    <property type="term" value="C:membrane"/>
    <property type="evidence" value="ECO:0007669"/>
    <property type="project" value="UniProtKB-SubCell"/>
</dbReference>
<feature type="transmembrane region" description="Helical" evidence="5">
    <location>
        <begin position="279"/>
        <end position="302"/>
    </location>
</feature>
<evidence type="ECO:0000313" key="7">
    <source>
        <dbReference type="Proteomes" id="UP000018362"/>
    </source>
</evidence>
<evidence type="ECO:0000256" key="3">
    <source>
        <dbReference type="ARBA" id="ARBA00022989"/>
    </source>
</evidence>
<dbReference type="AlphaFoldDB" id="R6D1Z0"/>
<reference evidence="6" key="1">
    <citation type="submission" date="2012-11" db="EMBL/GenBank/DDBJ databases">
        <title>Dependencies among metagenomic species, viruses, plasmids and units of genetic variation.</title>
        <authorList>
            <person name="Nielsen H.B."/>
            <person name="Almeida M."/>
            <person name="Juncker A.S."/>
            <person name="Rasmussen S."/>
            <person name="Li J."/>
            <person name="Sunagawa S."/>
            <person name="Plichta D."/>
            <person name="Gautier L."/>
            <person name="Le Chatelier E."/>
            <person name="Peletier E."/>
            <person name="Bonde I."/>
            <person name="Nielsen T."/>
            <person name="Manichanh C."/>
            <person name="Arumugam M."/>
            <person name="Batto J."/>
            <person name="Santos M.B.Q.D."/>
            <person name="Blom N."/>
            <person name="Borruel N."/>
            <person name="Burgdorf K.S."/>
            <person name="Boumezbeur F."/>
            <person name="Casellas F."/>
            <person name="Dore J."/>
            <person name="Guarner F."/>
            <person name="Hansen T."/>
            <person name="Hildebrand F."/>
            <person name="Kaas R.S."/>
            <person name="Kennedy S."/>
            <person name="Kristiansen K."/>
            <person name="Kultima J.R."/>
            <person name="Leonard P."/>
            <person name="Levenez F."/>
            <person name="Lund O."/>
            <person name="Moumen B."/>
            <person name="Le Paslier D."/>
            <person name="Pons N."/>
            <person name="Pedersen O."/>
            <person name="Prifti E."/>
            <person name="Qin J."/>
            <person name="Raes J."/>
            <person name="Tap J."/>
            <person name="Tims S."/>
            <person name="Ussery D.W."/>
            <person name="Yamada T."/>
            <person name="MetaHit consortium"/>
            <person name="Renault P."/>
            <person name="Sicheritz-Ponten T."/>
            <person name="Bork P."/>
            <person name="Wang J."/>
            <person name="Brunak S."/>
            <person name="Ehrlich S.D."/>
        </authorList>
    </citation>
    <scope>NUCLEOTIDE SEQUENCE [LARGE SCALE GENOMIC DNA]</scope>
</reference>
<comment type="caution">
    <text evidence="6">The sequence shown here is derived from an EMBL/GenBank/DDBJ whole genome shotgun (WGS) entry which is preliminary data.</text>
</comment>
<comment type="subcellular location">
    <subcellularLocation>
        <location evidence="1">Membrane</location>
        <topology evidence="1">Multi-pass membrane protein</topology>
    </subcellularLocation>
</comment>
<feature type="transmembrane region" description="Helical" evidence="5">
    <location>
        <begin position="136"/>
        <end position="156"/>
    </location>
</feature>
<keyword evidence="4 5" id="KW-0472">Membrane</keyword>
<evidence type="ECO:0000256" key="5">
    <source>
        <dbReference type="SAM" id="Phobius"/>
    </source>
</evidence>